<dbReference type="InterPro" id="IPR025303">
    <property type="entry name" value="PdaC"/>
</dbReference>
<feature type="domain" description="Deacetylase PdaC" evidence="2">
    <location>
        <begin position="28"/>
        <end position="120"/>
    </location>
</feature>
<dbReference type="InterPro" id="IPR021729">
    <property type="entry name" value="DUF3298"/>
</dbReference>
<dbReference type="Gene3D" id="3.30.565.40">
    <property type="entry name" value="Fervidobacterium nodosum Rt17-B1 like"/>
    <property type="match status" value="1"/>
</dbReference>
<dbReference type="Proteomes" id="UP000537131">
    <property type="component" value="Unassembled WGS sequence"/>
</dbReference>
<reference evidence="3 4" key="1">
    <citation type="submission" date="2020-04" db="EMBL/GenBank/DDBJ databases">
        <authorList>
            <person name="Doyle D.A."/>
        </authorList>
    </citation>
    <scope>NUCLEOTIDE SEQUENCE [LARGE SCALE GENOMIC DNA]</scope>
    <source>
        <strain evidence="3 4">P21</strain>
    </source>
</reference>
<evidence type="ECO:0000313" key="3">
    <source>
        <dbReference type="EMBL" id="NMM63316.1"/>
    </source>
</evidence>
<evidence type="ECO:0000313" key="4">
    <source>
        <dbReference type="Proteomes" id="UP000537131"/>
    </source>
</evidence>
<proteinExistence type="predicted"/>
<dbReference type="AlphaFoldDB" id="A0A7Y0HPS3"/>
<dbReference type="EMBL" id="JABBNI010000020">
    <property type="protein sequence ID" value="NMM63316.1"/>
    <property type="molecule type" value="Genomic_DNA"/>
</dbReference>
<dbReference type="Pfam" id="PF11738">
    <property type="entry name" value="DUF3298"/>
    <property type="match status" value="1"/>
</dbReference>
<name>A0A7Y0HPS3_9CLOT</name>
<protein>
    <submittedName>
        <fullName evidence="3">DUF3298 and DUF4163 domain-containing protein</fullName>
    </submittedName>
</protein>
<dbReference type="Pfam" id="PF13739">
    <property type="entry name" value="PdaC"/>
    <property type="match status" value="1"/>
</dbReference>
<sequence length="231" mass="26882">MYILYPFYCPFANYMRTPNNITVNSKEINSKEKYIQQNLKIPVLKGIYNKNIENDINNSIKNDIMEFKQQMEDSSTEYGTKAEKQGKKFVPFVTSSNYSITYNKNNIISITMFYYEFISGKHSYIKTSYNFNLVSGKPLSLKDLFKPGVPYKEIINKEIKRQLYKNKETYLSGTSLNFKGISDDQPFYLDNGNIVIYLGFNEIASNTSEIPIVKIPFYTLKNYTKPFITSP</sequence>
<evidence type="ECO:0000259" key="1">
    <source>
        <dbReference type="Pfam" id="PF11738"/>
    </source>
</evidence>
<comment type="caution">
    <text evidence="3">The sequence shown here is derived from an EMBL/GenBank/DDBJ whole genome shotgun (WGS) entry which is preliminary data.</text>
</comment>
<organism evidence="3 4">
    <name type="scientific">Clostridium muellerianum</name>
    <dbReference type="NCBI Taxonomy" id="2716538"/>
    <lineage>
        <taxon>Bacteria</taxon>
        <taxon>Bacillati</taxon>
        <taxon>Bacillota</taxon>
        <taxon>Clostridia</taxon>
        <taxon>Eubacteriales</taxon>
        <taxon>Clostridiaceae</taxon>
        <taxon>Clostridium</taxon>
    </lineage>
</organism>
<dbReference type="Gene3D" id="3.90.640.20">
    <property type="entry name" value="Heat-shock cognate protein, ATPase"/>
    <property type="match status" value="1"/>
</dbReference>
<gene>
    <name evidence="3" type="ORF">HBE96_11630</name>
</gene>
<accession>A0A7Y0HPS3</accession>
<evidence type="ECO:0000259" key="2">
    <source>
        <dbReference type="Pfam" id="PF13739"/>
    </source>
</evidence>
<reference evidence="3 4" key="2">
    <citation type="submission" date="2020-06" db="EMBL/GenBank/DDBJ databases">
        <title>Complete Genome Sequence of Clostridium muelleri sp. nov. P21T, an Acid-Alcohol Producing Acetogen Isolated from Old Hay.</title>
        <authorList>
            <person name="Duncan K.E."/>
            <person name="Tanner R.S."/>
        </authorList>
    </citation>
    <scope>NUCLEOTIDE SEQUENCE [LARGE SCALE GENOMIC DNA]</scope>
    <source>
        <strain evidence="3 4">P21</strain>
    </source>
</reference>
<keyword evidence="4" id="KW-1185">Reference proteome</keyword>
<dbReference type="InterPro" id="IPR037126">
    <property type="entry name" value="PdaC/RsiV-like_sf"/>
</dbReference>
<feature type="domain" description="DUF3298" evidence="1">
    <location>
        <begin position="142"/>
        <end position="217"/>
    </location>
</feature>